<accession>A0A0L0CMH8</accession>
<organism evidence="2 3">
    <name type="scientific">Lucilia cuprina</name>
    <name type="common">Green bottle fly</name>
    <name type="synonym">Australian sheep blowfly</name>
    <dbReference type="NCBI Taxonomy" id="7375"/>
    <lineage>
        <taxon>Eukaryota</taxon>
        <taxon>Metazoa</taxon>
        <taxon>Ecdysozoa</taxon>
        <taxon>Arthropoda</taxon>
        <taxon>Hexapoda</taxon>
        <taxon>Insecta</taxon>
        <taxon>Pterygota</taxon>
        <taxon>Neoptera</taxon>
        <taxon>Endopterygota</taxon>
        <taxon>Diptera</taxon>
        <taxon>Brachycera</taxon>
        <taxon>Muscomorpha</taxon>
        <taxon>Oestroidea</taxon>
        <taxon>Calliphoridae</taxon>
        <taxon>Luciliinae</taxon>
        <taxon>Lucilia</taxon>
    </lineage>
</organism>
<dbReference type="Proteomes" id="UP000037069">
    <property type="component" value="Unassembled WGS sequence"/>
</dbReference>
<gene>
    <name evidence="2" type="ORF">FF38_02519</name>
</gene>
<dbReference type="AlphaFoldDB" id="A0A0L0CMH8"/>
<proteinExistence type="predicted"/>
<protein>
    <submittedName>
        <fullName evidence="2">Uncharacterized protein</fullName>
    </submittedName>
</protein>
<sequence length="46" mass="5468">MAYFLNLYALIMFFCIFENMFNTAANPLDIAQWNKNQDKPAYAIWT</sequence>
<evidence type="ECO:0000256" key="1">
    <source>
        <dbReference type="SAM" id="SignalP"/>
    </source>
</evidence>
<feature type="signal peptide" evidence="1">
    <location>
        <begin position="1"/>
        <end position="25"/>
    </location>
</feature>
<evidence type="ECO:0000313" key="3">
    <source>
        <dbReference type="Proteomes" id="UP000037069"/>
    </source>
</evidence>
<name>A0A0L0CMH8_LUCCU</name>
<keyword evidence="1" id="KW-0732">Signal</keyword>
<comment type="caution">
    <text evidence="2">The sequence shown here is derived from an EMBL/GenBank/DDBJ whole genome shotgun (WGS) entry which is preliminary data.</text>
</comment>
<reference evidence="2 3" key="1">
    <citation type="journal article" date="2015" name="Nat. Commun.">
        <title>Lucilia cuprina genome unlocks parasitic fly biology to underpin future interventions.</title>
        <authorList>
            <person name="Anstead C.A."/>
            <person name="Korhonen P.K."/>
            <person name="Young N.D."/>
            <person name="Hall R.S."/>
            <person name="Jex A.R."/>
            <person name="Murali S.C."/>
            <person name="Hughes D.S."/>
            <person name="Lee S.F."/>
            <person name="Perry T."/>
            <person name="Stroehlein A.J."/>
            <person name="Ansell B.R."/>
            <person name="Breugelmans B."/>
            <person name="Hofmann A."/>
            <person name="Qu J."/>
            <person name="Dugan S."/>
            <person name="Lee S.L."/>
            <person name="Chao H."/>
            <person name="Dinh H."/>
            <person name="Han Y."/>
            <person name="Doddapaneni H.V."/>
            <person name="Worley K.C."/>
            <person name="Muzny D.M."/>
            <person name="Ioannidis P."/>
            <person name="Waterhouse R.M."/>
            <person name="Zdobnov E.M."/>
            <person name="James P.J."/>
            <person name="Bagnall N.H."/>
            <person name="Kotze A.C."/>
            <person name="Gibbs R.A."/>
            <person name="Richards S."/>
            <person name="Batterham P."/>
            <person name="Gasser R.B."/>
        </authorList>
    </citation>
    <scope>NUCLEOTIDE SEQUENCE [LARGE SCALE GENOMIC DNA]</scope>
    <source>
        <strain evidence="2 3">LS</strain>
        <tissue evidence="2">Full body</tissue>
    </source>
</reference>
<feature type="chain" id="PRO_5005536305" evidence="1">
    <location>
        <begin position="26"/>
        <end position="46"/>
    </location>
</feature>
<dbReference type="EMBL" id="JRES01000188">
    <property type="protein sequence ID" value="KNC33476.1"/>
    <property type="molecule type" value="Genomic_DNA"/>
</dbReference>
<evidence type="ECO:0000313" key="2">
    <source>
        <dbReference type="EMBL" id="KNC33476.1"/>
    </source>
</evidence>
<keyword evidence="3" id="KW-1185">Reference proteome</keyword>